<evidence type="ECO:0000256" key="1">
    <source>
        <dbReference type="SAM" id="Phobius"/>
    </source>
</evidence>
<accession>A0ABN0WAS6</accession>
<sequence>MTQFIATLLAIFIVIPFLSYLLVFTSVKFISGNHKRAVKSAIDSTTFFLFVCIQFMIAEIWGGAFIWFFYIFILIVAILASLYHWRKKEEIQYGQLFKGVWRIHFFVFFVMYITFMVYGMTSSVIGAMS</sequence>
<feature type="transmembrane region" description="Helical" evidence="1">
    <location>
        <begin position="6"/>
        <end position="25"/>
    </location>
</feature>
<evidence type="ECO:0000313" key="2">
    <source>
        <dbReference type="EMBL" id="GAA0331074.1"/>
    </source>
</evidence>
<keyword evidence="1" id="KW-0472">Membrane</keyword>
<evidence type="ECO:0008006" key="4">
    <source>
        <dbReference type="Google" id="ProtNLM"/>
    </source>
</evidence>
<dbReference type="Pfam" id="PF11877">
    <property type="entry name" value="DUF3397"/>
    <property type="match status" value="1"/>
</dbReference>
<dbReference type="Proteomes" id="UP001500782">
    <property type="component" value="Unassembled WGS sequence"/>
</dbReference>
<organism evidence="2 3">
    <name type="scientific">Bacillus carboniphilus</name>
    <dbReference type="NCBI Taxonomy" id="86663"/>
    <lineage>
        <taxon>Bacteria</taxon>
        <taxon>Bacillati</taxon>
        <taxon>Bacillota</taxon>
        <taxon>Bacilli</taxon>
        <taxon>Bacillales</taxon>
        <taxon>Bacillaceae</taxon>
        <taxon>Bacillus</taxon>
    </lineage>
</organism>
<dbReference type="InterPro" id="IPR024515">
    <property type="entry name" value="DUF3397"/>
</dbReference>
<comment type="caution">
    <text evidence="2">The sequence shown here is derived from an EMBL/GenBank/DDBJ whole genome shotgun (WGS) entry which is preliminary data.</text>
</comment>
<keyword evidence="1" id="KW-1133">Transmembrane helix</keyword>
<name>A0ABN0WAS6_9BACI</name>
<gene>
    <name evidence="2" type="ORF">GCM10008967_22010</name>
</gene>
<keyword evidence="3" id="KW-1185">Reference proteome</keyword>
<dbReference type="EMBL" id="BAAADJ010000022">
    <property type="protein sequence ID" value="GAA0331074.1"/>
    <property type="molecule type" value="Genomic_DNA"/>
</dbReference>
<proteinExistence type="predicted"/>
<feature type="transmembrane region" description="Helical" evidence="1">
    <location>
        <begin position="37"/>
        <end position="58"/>
    </location>
</feature>
<protein>
    <recommendedName>
        <fullName evidence="4">DUF3397 domain-containing protein</fullName>
    </recommendedName>
</protein>
<dbReference type="RefSeq" id="WP_343799033.1">
    <property type="nucleotide sequence ID" value="NZ_BAAADJ010000022.1"/>
</dbReference>
<keyword evidence="1" id="KW-0812">Transmembrane</keyword>
<feature type="transmembrane region" description="Helical" evidence="1">
    <location>
        <begin position="105"/>
        <end position="128"/>
    </location>
</feature>
<reference evidence="2 3" key="1">
    <citation type="journal article" date="2019" name="Int. J. Syst. Evol. Microbiol.">
        <title>The Global Catalogue of Microorganisms (GCM) 10K type strain sequencing project: providing services to taxonomists for standard genome sequencing and annotation.</title>
        <authorList>
            <consortium name="The Broad Institute Genomics Platform"/>
            <consortium name="The Broad Institute Genome Sequencing Center for Infectious Disease"/>
            <person name="Wu L."/>
            <person name="Ma J."/>
        </authorList>
    </citation>
    <scope>NUCLEOTIDE SEQUENCE [LARGE SCALE GENOMIC DNA]</scope>
    <source>
        <strain evidence="2 3">JCM 9731</strain>
    </source>
</reference>
<evidence type="ECO:0000313" key="3">
    <source>
        <dbReference type="Proteomes" id="UP001500782"/>
    </source>
</evidence>
<feature type="transmembrane region" description="Helical" evidence="1">
    <location>
        <begin position="64"/>
        <end position="85"/>
    </location>
</feature>